<accession>A0A819ZDQ6</accession>
<proteinExistence type="predicted"/>
<feature type="signal peptide" evidence="2">
    <location>
        <begin position="1"/>
        <end position="22"/>
    </location>
</feature>
<reference evidence="4" key="1">
    <citation type="submission" date="2021-02" db="EMBL/GenBank/DDBJ databases">
        <authorList>
            <person name="Nowell W R."/>
        </authorList>
    </citation>
    <scope>NUCLEOTIDE SEQUENCE</scope>
</reference>
<dbReference type="InterPro" id="IPR005181">
    <property type="entry name" value="SASA"/>
</dbReference>
<dbReference type="GO" id="GO:0001681">
    <property type="term" value="F:sialate O-acetylesterase activity"/>
    <property type="evidence" value="ECO:0007669"/>
    <property type="project" value="InterPro"/>
</dbReference>
<protein>
    <recommendedName>
        <fullName evidence="3">Sialate O-acetylesterase domain-containing protein</fullName>
    </recommendedName>
</protein>
<evidence type="ECO:0000313" key="5">
    <source>
        <dbReference type="Proteomes" id="UP000663851"/>
    </source>
</evidence>
<dbReference type="EMBL" id="CAJOBO010000243">
    <property type="protein sequence ID" value="CAF4172643.1"/>
    <property type="molecule type" value="Genomic_DNA"/>
</dbReference>
<evidence type="ECO:0000313" key="4">
    <source>
        <dbReference type="EMBL" id="CAF4172643.1"/>
    </source>
</evidence>
<dbReference type="GO" id="GO:0005975">
    <property type="term" value="P:carbohydrate metabolic process"/>
    <property type="evidence" value="ECO:0007669"/>
    <property type="project" value="TreeGrafter"/>
</dbReference>
<keyword evidence="2" id="KW-0732">Signal</keyword>
<dbReference type="PANTHER" id="PTHR22901">
    <property type="entry name" value="SIALATE O-ACETYLESTERASE"/>
    <property type="match status" value="1"/>
</dbReference>
<dbReference type="InterPro" id="IPR036514">
    <property type="entry name" value="SGNH_hydro_sf"/>
</dbReference>
<name>A0A819ZDQ6_9BILA</name>
<dbReference type="Pfam" id="PF03629">
    <property type="entry name" value="SASA"/>
    <property type="match status" value="1"/>
</dbReference>
<dbReference type="InterPro" id="IPR039329">
    <property type="entry name" value="SIAE"/>
</dbReference>
<feature type="domain" description="Sialate O-acetylesterase" evidence="3">
    <location>
        <begin position="120"/>
        <end position="381"/>
    </location>
</feature>
<comment type="caution">
    <text evidence="4">The sequence shown here is derived from an EMBL/GenBank/DDBJ whole genome shotgun (WGS) entry which is preliminary data.</text>
</comment>
<feature type="chain" id="PRO_5032351159" description="Sialate O-acetylesterase domain-containing protein" evidence="2">
    <location>
        <begin position="23"/>
        <end position="526"/>
    </location>
</feature>
<evidence type="ECO:0000256" key="1">
    <source>
        <dbReference type="ARBA" id="ARBA00022801"/>
    </source>
</evidence>
<dbReference type="Gene3D" id="3.40.50.1110">
    <property type="entry name" value="SGNH hydrolase"/>
    <property type="match status" value="1"/>
</dbReference>
<evidence type="ECO:0000256" key="2">
    <source>
        <dbReference type="SAM" id="SignalP"/>
    </source>
</evidence>
<dbReference type="SUPFAM" id="SSF52266">
    <property type="entry name" value="SGNH hydrolase"/>
    <property type="match status" value="1"/>
</dbReference>
<dbReference type="PANTHER" id="PTHR22901:SF0">
    <property type="entry name" value="SIALATE O-ACETYLESTERASE"/>
    <property type="match status" value="1"/>
</dbReference>
<dbReference type="Proteomes" id="UP000663851">
    <property type="component" value="Unassembled WGS sequence"/>
</dbReference>
<gene>
    <name evidence="4" type="ORF">HFQ381_LOCUS5702</name>
</gene>
<dbReference type="AlphaFoldDB" id="A0A819ZDQ6"/>
<evidence type="ECO:0000259" key="3">
    <source>
        <dbReference type="Pfam" id="PF03629"/>
    </source>
</evidence>
<keyword evidence="1" id="KW-0378">Hydrolase</keyword>
<sequence>MLTVSTTLRFFLWTLCSITVHGALRFANYYQDHMVLQRAPQQAIVWGYTDTLNVPIRLTMNNKSYYTMSYKSFIELANVSIWSVTLDAQTDEGPFQIQVTQPLANGSMQTITLNDVLFGDVWICSGQSNMQFAVSKMFNATIEIENAGKYSKVRLFTASTAQAYTPQEELLSIGLRWSVASATSVASGYTSAVCWLYGRMIHEGLGGRPMGLIHTSWGGTDIEYWSPPEALKDCGITESNQIISAAKYQKSEEKVNVVLNNTVLYNAMIHPFTRMVIKGAVWYQGENNANFNRDKYPCTFSKMIEYWRAIWHTRTNSITDPLFPFGFVQLSTNDRTGKVVGGFPWIRWHQTFDVGYVPNSVVPNVFMAVALDLRDDEGGIHPRNKLDVGYRLSRSGLAVAYGYKNITYQGPTVASISVASDSRKINITYAGQMSSSVELRNPNGFEICCTSKPVCLSSESVWATATASQIQGSSLAISLAVPSSCILKPIIGLRYLWRETPCLFKQAAVYSSTDSDLPAPPYIHFF</sequence>
<organism evidence="4 5">
    <name type="scientific">Rotaria socialis</name>
    <dbReference type="NCBI Taxonomy" id="392032"/>
    <lineage>
        <taxon>Eukaryota</taxon>
        <taxon>Metazoa</taxon>
        <taxon>Spiralia</taxon>
        <taxon>Gnathifera</taxon>
        <taxon>Rotifera</taxon>
        <taxon>Eurotatoria</taxon>
        <taxon>Bdelloidea</taxon>
        <taxon>Philodinida</taxon>
        <taxon>Philodinidae</taxon>
        <taxon>Rotaria</taxon>
    </lineage>
</organism>